<name>A0A6I8M9G2_9FUSO</name>
<gene>
    <name evidence="1" type="ORF">OMES3154_00165</name>
</gene>
<evidence type="ECO:0000313" key="1">
    <source>
        <dbReference type="EMBL" id="VWL84908.1"/>
    </source>
</evidence>
<keyword evidence="2" id="KW-1185">Reference proteome</keyword>
<dbReference type="RefSeq" id="WP_156682958.1">
    <property type="nucleotide sequence ID" value="NZ_CABWIB010000001.1"/>
</dbReference>
<evidence type="ECO:0000313" key="2">
    <source>
        <dbReference type="Proteomes" id="UP000419017"/>
    </source>
</evidence>
<sequence length="742" mass="90222">MGLYSKKELIIKSRKELLNIAFNEKLVDIITSDELSKKELINLILKYRKDNTIYKLYQYNEISFFRLQEVLDEKLSKFSITKNDIEIVRSIRIYENTKYMENDNYYILIDKQLEIDTSIVLLTGNNRYIYGIINLELDTKYIDIRYHRYSISYIINRIDDNFKNNEKMHLVFFDNFGVELIYKIYNNIHIETIPERINCYEENIIEFSYQKLEKTKNSCPVLILENKVTTKYFSENFMIYIEKIEKDTIKYIYSKKALVKIKSKGYKLNNTVILDINYLLENKEEYIKIYDEILNFRLIKKEEILEKFFEYIKEKIISYSKKMYKNFNLIGIDYEKEDLKKLDIKNILNYSILKNIKDSIKPYLVINTTNNMLEISINKYKKVEKEINYEFNILTNIVYKKQLSKIKIINRIFMYLKYRICDIKYLNYSKKEIINKINKNEYKNIIEEIEKNYEILEEKFITDYIKYKTEINDMYIKSYKNHLILFEISEYIFENYINSIKKDFSLNEILETLNIHELEVNDFTITNNDIEMIFLVEMYYLIYTYFNNIDMIEILKNYQGINIGGRIIKIDVFYNLLKEYIPGRLISFEKDNVNSYNFLIDIAYKMDMDINFGRVKINSKVMRKKENISIYIKDFKKEYKLVLNTDKKDKSYIDRLESVNNLDIKIVYEDENNEKVFTYHIEKDFIEKDEIKSEFSQEQLNDIDNNILRIFMQLDDKIKISYILRKDDQIYVSKKTYFIDIY</sequence>
<dbReference type="Proteomes" id="UP000419017">
    <property type="component" value="Unassembled WGS sequence"/>
</dbReference>
<dbReference type="EMBL" id="CABWIB010000001">
    <property type="protein sequence ID" value="VWL84908.1"/>
    <property type="molecule type" value="Genomic_DNA"/>
</dbReference>
<organism evidence="1 2">
    <name type="scientific">Oceanivirga miroungae</name>
    <dbReference type="NCBI Taxonomy" id="1130046"/>
    <lineage>
        <taxon>Bacteria</taxon>
        <taxon>Fusobacteriati</taxon>
        <taxon>Fusobacteriota</taxon>
        <taxon>Fusobacteriia</taxon>
        <taxon>Fusobacteriales</taxon>
        <taxon>Leptotrichiaceae</taxon>
        <taxon>Oceanivirga</taxon>
    </lineage>
</organism>
<accession>A0A6I8M9G2</accession>
<protein>
    <submittedName>
        <fullName evidence="1">Molecular chaperone-like protein</fullName>
    </submittedName>
</protein>
<proteinExistence type="predicted"/>
<dbReference type="AlphaFoldDB" id="A0A6I8M9G2"/>
<reference evidence="1 2" key="1">
    <citation type="submission" date="2019-10" db="EMBL/GenBank/DDBJ databases">
        <authorList>
            <person name="Blom J."/>
        </authorList>
    </citation>
    <scope>NUCLEOTIDE SEQUENCE [LARGE SCALE GENOMIC DNA]</scope>
    <source>
        <strain evidence="1 2">ES3154-GLU</strain>
    </source>
</reference>